<accession>A0A972GYA2</accession>
<comment type="similarity">
    <text evidence="3">Belongs to the FAD-dependent oxidoreductase 2 family. NadB subfamily.</text>
</comment>
<comment type="pathway">
    <text evidence="2">Cofactor biosynthesis; NAD(+) biosynthesis; iminoaspartate from L-aspartate (oxidase route): step 1/1.</text>
</comment>
<dbReference type="Gene3D" id="3.50.50.60">
    <property type="entry name" value="FAD/NAD(P)-binding domain"/>
    <property type="match status" value="1"/>
</dbReference>
<keyword evidence="6" id="KW-0285">Flavoprotein</keyword>
<dbReference type="PANTHER" id="PTHR42716">
    <property type="entry name" value="L-ASPARTATE OXIDASE"/>
    <property type="match status" value="1"/>
</dbReference>
<evidence type="ECO:0000259" key="12">
    <source>
        <dbReference type="Pfam" id="PF00890"/>
    </source>
</evidence>
<evidence type="ECO:0000256" key="11">
    <source>
        <dbReference type="ARBA" id="ARBA00048305"/>
    </source>
</evidence>
<dbReference type="SUPFAM" id="SSF46977">
    <property type="entry name" value="Succinate dehydrogenase/fumarate reductase flavoprotein C-terminal domain"/>
    <property type="match status" value="1"/>
</dbReference>
<feature type="domain" description="FAD-dependent oxidoreductase 2 FAD-binding" evidence="12">
    <location>
        <begin position="15"/>
        <end position="370"/>
    </location>
</feature>
<evidence type="ECO:0000256" key="1">
    <source>
        <dbReference type="ARBA" id="ARBA00001974"/>
    </source>
</evidence>
<dbReference type="SUPFAM" id="SSF51905">
    <property type="entry name" value="FAD/NAD(P)-binding domain"/>
    <property type="match status" value="1"/>
</dbReference>
<comment type="cofactor">
    <cofactor evidence="1">
        <name>FAD</name>
        <dbReference type="ChEBI" id="CHEBI:57692"/>
    </cofactor>
</comment>
<dbReference type="GO" id="GO:0033765">
    <property type="term" value="F:steroid dehydrogenase activity, acting on the CH-CH group of donors"/>
    <property type="evidence" value="ECO:0007669"/>
    <property type="project" value="UniProtKB-ARBA"/>
</dbReference>
<evidence type="ECO:0000256" key="9">
    <source>
        <dbReference type="ARBA" id="ARBA00023002"/>
    </source>
</evidence>
<dbReference type="PRINTS" id="PR00368">
    <property type="entry name" value="FADPNR"/>
</dbReference>
<evidence type="ECO:0000313" key="15">
    <source>
        <dbReference type="Proteomes" id="UP000641588"/>
    </source>
</evidence>
<dbReference type="AlphaFoldDB" id="A0A972GYA2"/>
<evidence type="ECO:0000256" key="5">
    <source>
        <dbReference type="ARBA" id="ARBA00021901"/>
    </source>
</evidence>
<evidence type="ECO:0000256" key="6">
    <source>
        <dbReference type="ARBA" id="ARBA00022630"/>
    </source>
</evidence>
<dbReference type="EMBL" id="WHOD01000022">
    <property type="protein sequence ID" value="NOU92776.1"/>
    <property type="molecule type" value="Genomic_DNA"/>
</dbReference>
<dbReference type="InterPro" id="IPR005288">
    <property type="entry name" value="NadB"/>
</dbReference>
<keyword evidence="15" id="KW-1185">Reference proteome</keyword>
<comment type="caution">
    <text evidence="14">The sequence shown here is derived from an EMBL/GenBank/DDBJ whole genome shotgun (WGS) entry which is preliminary data.</text>
</comment>
<proteinExistence type="inferred from homology"/>
<comment type="catalytic activity">
    <reaction evidence="11">
        <text>L-aspartate + O2 = iminosuccinate + H2O2</text>
        <dbReference type="Rhea" id="RHEA:25876"/>
        <dbReference type="ChEBI" id="CHEBI:15379"/>
        <dbReference type="ChEBI" id="CHEBI:16240"/>
        <dbReference type="ChEBI" id="CHEBI:29991"/>
        <dbReference type="ChEBI" id="CHEBI:77875"/>
        <dbReference type="EC" id="1.4.3.16"/>
    </reaction>
    <physiologicalReaction direction="left-to-right" evidence="11">
        <dbReference type="Rhea" id="RHEA:25877"/>
    </physiologicalReaction>
</comment>
<dbReference type="InterPro" id="IPR027477">
    <property type="entry name" value="Succ_DH/fumarate_Rdtase_cat_sf"/>
</dbReference>
<dbReference type="InterPro" id="IPR037099">
    <property type="entry name" value="Fum_R/Succ_DH_flav-like_C_sf"/>
</dbReference>
<dbReference type="InterPro" id="IPR036188">
    <property type="entry name" value="FAD/NAD-bd_sf"/>
</dbReference>
<dbReference type="Proteomes" id="UP000641588">
    <property type="component" value="Unassembled WGS sequence"/>
</dbReference>
<gene>
    <name evidence="14" type="ORF">GC093_05965</name>
</gene>
<dbReference type="RefSeq" id="WP_171650972.1">
    <property type="nucleotide sequence ID" value="NZ_WHOD01000022.1"/>
</dbReference>
<evidence type="ECO:0000256" key="10">
    <source>
        <dbReference type="ARBA" id="ARBA00030386"/>
    </source>
</evidence>
<evidence type="ECO:0000256" key="2">
    <source>
        <dbReference type="ARBA" id="ARBA00004950"/>
    </source>
</evidence>
<dbReference type="InterPro" id="IPR015939">
    <property type="entry name" value="Fum_Rdtase/Succ_DH_flav-like_C"/>
</dbReference>
<name>A0A972GYA2_9BACL</name>
<dbReference type="PANTHER" id="PTHR42716:SF2">
    <property type="entry name" value="L-ASPARTATE OXIDASE, CHLOROPLASTIC"/>
    <property type="match status" value="1"/>
</dbReference>
<keyword evidence="7" id="KW-0662">Pyridine nucleotide biosynthesis</keyword>
<evidence type="ECO:0000313" key="14">
    <source>
        <dbReference type="EMBL" id="NOU92776.1"/>
    </source>
</evidence>
<dbReference type="Gene3D" id="3.90.700.10">
    <property type="entry name" value="Succinate dehydrogenase/fumarate reductase flavoprotein, catalytic domain"/>
    <property type="match status" value="1"/>
</dbReference>
<dbReference type="EC" id="1.4.3.16" evidence="4"/>
<dbReference type="InterPro" id="IPR003953">
    <property type="entry name" value="FAD-dep_OxRdtase_2_FAD-bd"/>
</dbReference>
<sequence>MTNHSKDKERSLEADVLILGGGPAGTWAAVAAAEAGASVILADKGYCGTSGATAPSGNNIWVAHPDPELHEKAMQDRHRLGGFLSDHAYLNPVLAQTVVNRSRLEAWKFPFHYNQAGDTIYSLQGPEYMKMMRSRVKRAGVKIMDHCPATELLADDEGVCGAAGILLDSGERWSVKANAVIIATGGCAFLSKALGCNVLTGDGLLMAVEAGAELSGMEFSNTYGICAANSSVTKNAFFSYGSYTYEDGSLVEGTEAAEDVIVPAKIFTIQSAIAKKLKNHPIYCKFDKASEAQQPQMRKSQPNLFLAFDRLGIDPFRDRFPVTLRLEGTVRGTGGINILDQTCATRVPGLYAAGDAATREHIAGGFSGGGSHNAAWAMSSGVFSGQAAAQFASTLGQHGRKRNFKGLAGTTEAGSGERTYQDVHNTDIIRAVQDEVMPYDKNFFRSEAKLHSSLSNLHEVWKNIRSTSAPTGRQEVKFREATAMAAVSRWMYTSALNRTESRGMHQYEDYPHLDQAQQRRLLSGGLDQVWVKPV</sequence>
<keyword evidence="8" id="KW-0274">FAD</keyword>
<evidence type="ECO:0000256" key="3">
    <source>
        <dbReference type="ARBA" id="ARBA00008562"/>
    </source>
</evidence>
<evidence type="ECO:0000256" key="7">
    <source>
        <dbReference type="ARBA" id="ARBA00022642"/>
    </source>
</evidence>
<feature type="domain" description="Fumarate reductase/succinate dehydrogenase flavoprotein-like C-terminal" evidence="13">
    <location>
        <begin position="435"/>
        <end position="515"/>
    </location>
</feature>
<reference evidence="14" key="1">
    <citation type="submission" date="2019-10" db="EMBL/GenBank/DDBJ databases">
        <title>Description of Paenibacillus glebae sp. nov.</title>
        <authorList>
            <person name="Carlier A."/>
            <person name="Qi S."/>
        </authorList>
    </citation>
    <scope>NUCLEOTIDE SEQUENCE</scope>
    <source>
        <strain evidence="14">LMG 31456</strain>
    </source>
</reference>
<evidence type="ECO:0000256" key="8">
    <source>
        <dbReference type="ARBA" id="ARBA00022827"/>
    </source>
</evidence>
<dbReference type="GO" id="GO:0008734">
    <property type="term" value="F:L-aspartate oxidase activity"/>
    <property type="evidence" value="ECO:0007669"/>
    <property type="project" value="UniProtKB-EC"/>
</dbReference>
<protein>
    <recommendedName>
        <fullName evidence="5">L-aspartate oxidase</fullName>
        <ecNumber evidence="4">1.4.3.16</ecNumber>
    </recommendedName>
    <alternativeName>
        <fullName evidence="10">Quinolinate synthase B</fullName>
    </alternativeName>
</protein>
<dbReference type="Pfam" id="PF02910">
    <property type="entry name" value="Succ_DH_flav_C"/>
    <property type="match status" value="1"/>
</dbReference>
<dbReference type="Pfam" id="PF00890">
    <property type="entry name" value="FAD_binding_2"/>
    <property type="match status" value="1"/>
</dbReference>
<dbReference type="GO" id="GO:0034628">
    <property type="term" value="P:'de novo' NAD+ biosynthetic process from L-aspartate"/>
    <property type="evidence" value="ECO:0007669"/>
    <property type="project" value="TreeGrafter"/>
</dbReference>
<dbReference type="PRINTS" id="PR00411">
    <property type="entry name" value="PNDRDTASEI"/>
</dbReference>
<keyword evidence="9" id="KW-0560">Oxidoreductase</keyword>
<evidence type="ECO:0000259" key="13">
    <source>
        <dbReference type="Pfam" id="PF02910"/>
    </source>
</evidence>
<evidence type="ECO:0000256" key="4">
    <source>
        <dbReference type="ARBA" id="ARBA00012173"/>
    </source>
</evidence>
<dbReference type="Gene3D" id="1.20.58.100">
    <property type="entry name" value="Fumarate reductase/succinate dehydrogenase flavoprotein-like, C-terminal domain"/>
    <property type="match status" value="1"/>
</dbReference>
<organism evidence="14 15">
    <name type="scientific">Paenibacillus foliorum</name>
    <dbReference type="NCBI Taxonomy" id="2654974"/>
    <lineage>
        <taxon>Bacteria</taxon>
        <taxon>Bacillati</taxon>
        <taxon>Bacillota</taxon>
        <taxon>Bacilli</taxon>
        <taxon>Bacillales</taxon>
        <taxon>Paenibacillaceae</taxon>
        <taxon>Paenibacillus</taxon>
    </lineage>
</organism>